<keyword evidence="6" id="KW-1185">Reference proteome</keyword>
<keyword evidence="5" id="KW-0830">Ubiquinone</keyword>
<dbReference type="InterPro" id="IPR013216">
    <property type="entry name" value="Methyltransf_11"/>
</dbReference>
<dbReference type="Proteomes" id="UP000199095">
    <property type="component" value="Unassembled WGS sequence"/>
</dbReference>
<keyword evidence="2 5" id="KW-0489">Methyltransferase</keyword>
<dbReference type="GO" id="GO:0032259">
    <property type="term" value="P:methylation"/>
    <property type="evidence" value="ECO:0007669"/>
    <property type="project" value="UniProtKB-KW"/>
</dbReference>
<dbReference type="SUPFAM" id="SSF53335">
    <property type="entry name" value="S-adenosyl-L-methionine-dependent methyltransferases"/>
    <property type="match status" value="1"/>
</dbReference>
<dbReference type="Pfam" id="PF08241">
    <property type="entry name" value="Methyltransf_11"/>
    <property type="match status" value="1"/>
</dbReference>
<dbReference type="Gene3D" id="3.40.50.150">
    <property type="entry name" value="Vaccinia Virus protein VP39"/>
    <property type="match status" value="1"/>
</dbReference>
<proteinExistence type="inferred from homology"/>
<dbReference type="RefSeq" id="WP_093134518.1">
    <property type="nucleotide sequence ID" value="NZ_FOHJ01000005.1"/>
</dbReference>
<gene>
    <name evidence="5" type="ORF">SAMN05421676_105182</name>
</gene>
<dbReference type="OrthoDB" id="9791837at2"/>
<evidence type="ECO:0000256" key="3">
    <source>
        <dbReference type="ARBA" id="ARBA00022679"/>
    </source>
</evidence>
<dbReference type="GO" id="GO:0008757">
    <property type="term" value="F:S-adenosylmethionine-dependent methyltransferase activity"/>
    <property type="evidence" value="ECO:0007669"/>
    <property type="project" value="InterPro"/>
</dbReference>
<evidence type="ECO:0000313" key="6">
    <source>
        <dbReference type="Proteomes" id="UP000199095"/>
    </source>
</evidence>
<evidence type="ECO:0000256" key="2">
    <source>
        <dbReference type="ARBA" id="ARBA00022603"/>
    </source>
</evidence>
<protein>
    <submittedName>
        <fullName evidence="5">Ubiquinone/menaquinone biosynthesis C-methylase UbiE</fullName>
    </submittedName>
</protein>
<organism evidence="5 6">
    <name type="scientific">Salinibacillus kushneri</name>
    <dbReference type="NCBI Taxonomy" id="237682"/>
    <lineage>
        <taxon>Bacteria</taxon>
        <taxon>Bacillati</taxon>
        <taxon>Bacillota</taxon>
        <taxon>Bacilli</taxon>
        <taxon>Bacillales</taxon>
        <taxon>Bacillaceae</taxon>
        <taxon>Salinibacillus</taxon>
    </lineage>
</organism>
<feature type="domain" description="Methyltransferase type 11" evidence="4">
    <location>
        <begin position="40"/>
        <end position="135"/>
    </location>
</feature>
<dbReference type="PANTHER" id="PTHR44942">
    <property type="entry name" value="METHYLTRANSF_11 DOMAIN-CONTAINING PROTEIN"/>
    <property type="match status" value="1"/>
</dbReference>
<evidence type="ECO:0000256" key="1">
    <source>
        <dbReference type="ARBA" id="ARBA00008361"/>
    </source>
</evidence>
<sequence length="258" mass="29760">MGIDFHSNKNRFKYADRHADSTWMETITNLVPIEPITSAVDIGCGGGIYSKALLESGVDTVIGIDFSQAMLEGAKEKAQGDQNLTFKFGNAYETGLEGNNHDLVLERALIHHIKDLDACFEEAYRILDDNGLLIIQDRTPEDCFLEGTISHIRGYFFECFPRLKEIEMKRRHKSSSVIVKLKKAGFRYIEEVKLWETRKVYKNKQQLLQDVKGRSGRSILYELTDQELNRILNFIDQELPVNDKIIEKDRWTIWKAVK</sequence>
<evidence type="ECO:0000313" key="5">
    <source>
        <dbReference type="EMBL" id="SET52457.1"/>
    </source>
</evidence>
<dbReference type="AlphaFoldDB" id="A0A1I0F480"/>
<comment type="similarity">
    <text evidence="1">Belongs to the methyltransferase superfamily.</text>
</comment>
<name>A0A1I0F480_9BACI</name>
<dbReference type="InterPro" id="IPR051052">
    <property type="entry name" value="Diverse_substrate_MTase"/>
</dbReference>
<reference evidence="6" key="1">
    <citation type="submission" date="2016-10" db="EMBL/GenBank/DDBJ databases">
        <authorList>
            <person name="Varghese N."/>
            <person name="Submissions S."/>
        </authorList>
    </citation>
    <scope>NUCLEOTIDE SEQUENCE [LARGE SCALE GENOMIC DNA]</scope>
    <source>
        <strain evidence="6">CGMCC 1.3566</strain>
    </source>
</reference>
<keyword evidence="3" id="KW-0808">Transferase</keyword>
<evidence type="ECO:0000259" key="4">
    <source>
        <dbReference type="Pfam" id="PF08241"/>
    </source>
</evidence>
<accession>A0A1I0F480</accession>
<dbReference type="CDD" id="cd02440">
    <property type="entry name" value="AdoMet_MTases"/>
    <property type="match status" value="1"/>
</dbReference>
<dbReference type="PANTHER" id="PTHR44942:SF4">
    <property type="entry name" value="METHYLTRANSFERASE TYPE 11 DOMAIN-CONTAINING PROTEIN"/>
    <property type="match status" value="1"/>
</dbReference>
<dbReference type="EMBL" id="FOHJ01000005">
    <property type="protein sequence ID" value="SET52457.1"/>
    <property type="molecule type" value="Genomic_DNA"/>
</dbReference>
<dbReference type="InterPro" id="IPR029063">
    <property type="entry name" value="SAM-dependent_MTases_sf"/>
</dbReference>
<dbReference type="STRING" id="237682.SAMN05421676_105182"/>